<evidence type="ECO:0000256" key="2">
    <source>
        <dbReference type="ARBA" id="ARBA00016066"/>
    </source>
</evidence>
<protein>
    <recommendedName>
        <fullName evidence="2">Anaphase-promoting complex subunit 5</fullName>
    </recommendedName>
    <alternativeName>
        <fullName evidence="7">Cyclosome subunit 5</fullName>
    </alternativeName>
</protein>
<gene>
    <name evidence="11" type="ORF">AJ78_01290</name>
</gene>
<comment type="similarity">
    <text evidence="1">Belongs to the APC5 family.</text>
</comment>
<dbReference type="InterPro" id="IPR011990">
    <property type="entry name" value="TPR-like_helical_dom_sf"/>
</dbReference>
<dbReference type="OrthoDB" id="2504561at2759"/>
<evidence type="ECO:0000256" key="7">
    <source>
        <dbReference type="ARBA" id="ARBA00031069"/>
    </source>
</evidence>
<evidence type="ECO:0000259" key="10">
    <source>
        <dbReference type="Pfam" id="PF12862"/>
    </source>
</evidence>
<name>A0A1J9QEQ2_9EURO</name>
<feature type="chain" id="PRO_5012430602" description="Anaphase-promoting complex subunit 5" evidence="9">
    <location>
        <begin position="23"/>
        <end position="772"/>
    </location>
</feature>
<reference evidence="11 12" key="1">
    <citation type="submission" date="2015-07" db="EMBL/GenBank/DDBJ databases">
        <title>Emmonsia species relationships and genome sequence.</title>
        <authorList>
            <consortium name="The Broad Institute Genomics Platform"/>
            <person name="Cuomo C.A."/>
            <person name="Munoz J.F."/>
            <person name="Imamovic A."/>
            <person name="Priest M.E."/>
            <person name="Young S."/>
            <person name="Clay O.K."/>
            <person name="McEwen J.G."/>
        </authorList>
    </citation>
    <scope>NUCLEOTIDE SEQUENCE [LARGE SCALE GENOMIC DNA]</scope>
    <source>
        <strain evidence="11 12">UAMH 9510</strain>
    </source>
</reference>
<feature type="signal peptide" evidence="9">
    <location>
        <begin position="1"/>
        <end position="22"/>
    </location>
</feature>
<dbReference type="Pfam" id="PF12862">
    <property type="entry name" value="ANAPC5"/>
    <property type="match status" value="1"/>
</dbReference>
<accession>A0A1J9QEQ2</accession>
<evidence type="ECO:0000256" key="8">
    <source>
        <dbReference type="ARBA" id="ARBA00045696"/>
    </source>
</evidence>
<evidence type="ECO:0000256" key="5">
    <source>
        <dbReference type="ARBA" id="ARBA00022786"/>
    </source>
</evidence>
<dbReference type="EMBL" id="LGRN01000028">
    <property type="protein sequence ID" value="OJD18675.1"/>
    <property type="molecule type" value="Genomic_DNA"/>
</dbReference>
<evidence type="ECO:0000313" key="11">
    <source>
        <dbReference type="EMBL" id="OJD18675.1"/>
    </source>
</evidence>
<dbReference type="PANTHER" id="PTHR12830:SF9">
    <property type="entry name" value="ANAPHASE-PROMOTING COMPLEX SUBUNIT 5"/>
    <property type="match status" value="1"/>
</dbReference>
<dbReference type="AlphaFoldDB" id="A0A1J9QEQ2"/>
<evidence type="ECO:0000256" key="4">
    <source>
        <dbReference type="ARBA" id="ARBA00022776"/>
    </source>
</evidence>
<dbReference type="GO" id="GO:0070979">
    <property type="term" value="P:protein K11-linked ubiquitination"/>
    <property type="evidence" value="ECO:0007669"/>
    <property type="project" value="TreeGrafter"/>
</dbReference>
<dbReference type="GO" id="GO:0045842">
    <property type="term" value="P:positive regulation of mitotic metaphase/anaphase transition"/>
    <property type="evidence" value="ECO:0007669"/>
    <property type="project" value="TreeGrafter"/>
</dbReference>
<keyword evidence="6" id="KW-0131">Cell cycle</keyword>
<dbReference type="PANTHER" id="PTHR12830">
    <property type="entry name" value="ANAPHASE-PROMOTING COMPLEX SUBUNIT 5"/>
    <property type="match status" value="1"/>
</dbReference>
<dbReference type="GO" id="GO:0005680">
    <property type="term" value="C:anaphase-promoting complex"/>
    <property type="evidence" value="ECO:0007669"/>
    <property type="project" value="InterPro"/>
</dbReference>
<keyword evidence="4" id="KW-0498">Mitosis</keyword>
<keyword evidence="5" id="KW-0833">Ubl conjugation pathway</keyword>
<dbReference type="InterPro" id="IPR037679">
    <property type="entry name" value="Apc5"/>
</dbReference>
<evidence type="ECO:0000313" key="12">
    <source>
        <dbReference type="Proteomes" id="UP000182235"/>
    </source>
</evidence>
<dbReference type="Proteomes" id="UP000182235">
    <property type="component" value="Unassembled WGS sequence"/>
</dbReference>
<comment type="function">
    <text evidence="8">Component of the anaphase promoting complex/cyclosome (APC/C), a cell cycle-regulated E3 ubiquitin ligase that controls progression through mitosis and the G1 phase of the cell cycle. The APC/C complex acts by mediating ubiquitination and subsequent degradation of target proteins: it mainly mediates the formation of 'Lys-11'-linked polyubiquitin chains and, to a lower extent, the formation of 'Lys-48'- and 'Lys-63'-linked polyubiquitin chains. The APC/C complex catalyzes assembly of branched 'Lys-11'-/'Lys-48'-linked branched ubiquitin chains on target proteins.</text>
</comment>
<sequence>MTRYLTPSKISLLALVSVYTEGVVPNSAIVPVLSFIVSHLLPIQPSSPDLKPTTTATLDKTHAIPIQDFETATSRLPSSIPGRTIWDLLLKKLWNLDCSDAVDEFFARISAMLVKTREEQINDRNNGIAPETGRMLISRTSPLGMFVRRAQLEYTRLQFHDAVALWRGFIKYRLPTYQLWVKRNPHVSQTAVDINLVKLHLDLTSPLAKVVYGALEEGRDVEVGMSTKDIERLLDFQVGEMQSNGCRITDEMRSCLEQMVMSGVSIPSSQHYIKFLDSWKAGDYPSSFDNLHRYFDYTMQSRDRTFYQYALLNLAILQADFGCHGEAISAMQEAISIARETHDMSCLNFCMSWLYHFGKAFPDEMKDVQNTGMLGSEKEGLTFLQAKARETEMWSLLGTSLLSEAKLELQTGESVASAFEHIVKASFLNVAKDISNPIGPQLMLQASAYVRIGITHLAWSNCEIFRECYAKQAPFEDNLRVICRSSLLLAAKGNYSLSMSRLNEISSDSLRVLKNQQNWTFFCGLLKLQRQLHRDDKLAAEHLIPQLRACAPPDTELVLTLAFLEVDFLMRKGDYAAALKIIEQNAQSTRQENFDVATQVKLLVAKARIFDQTNQPERGFSIAMRAANIAHRSRYLPGLWESIGVLSVILMTFKEFDAALEILESIVPQVLECEDAYLTARIYSFLVDANMGLAGQAQLQETDKVRQKEHMVRALEFIDCAFEEFSKVEDVQGQCEMMAKKATVMHLSGDLVLANDYAAKYLDLKRQAAEEG</sequence>
<proteinExistence type="inferred from homology"/>
<dbReference type="InterPro" id="IPR026000">
    <property type="entry name" value="Apc5_dom"/>
</dbReference>
<feature type="domain" description="Anaphase-promoting complex subunit 5" evidence="10">
    <location>
        <begin position="271"/>
        <end position="360"/>
    </location>
</feature>
<evidence type="ECO:0000256" key="1">
    <source>
        <dbReference type="ARBA" id="ARBA00007450"/>
    </source>
</evidence>
<evidence type="ECO:0000256" key="9">
    <source>
        <dbReference type="SAM" id="SignalP"/>
    </source>
</evidence>
<dbReference type="GO" id="GO:0031145">
    <property type="term" value="P:anaphase-promoting complex-dependent catabolic process"/>
    <property type="evidence" value="ECO:0007669"/>
    <property type="project" value="TreeGrafter"/>
</dbReference>
<evidence type="ECO:0000256" key="6">
    <source>
        <dbReference type="ARBA" id="ARBA00023306"/>
    </source>
</evidence>
<dbReference type="Gene3D" id="1.25.40.10">
    <property type="entry name" value="Tetratricopeptide repeat domain"/>
    <property type="match status" value="1"/>
</dbReference>
<dbReference type="VEuPathDB" id="FungiDB:AJ78_01290"/>
<keyword evidence="12" id="KW-1185">Reference proteome</keyword>
<evidence type="ECO:0000256" key="3">
    <source>
        <dbReference type="ARBA" id="ARBA00022618"/>
    </source>
</evidence>
<comment type="caution">
    <text evidence="11">The sequence shown here is derived from an EMBL/GenBank/DDBJ whole genome shotgun (WGS) entry which is preliminary data.</text>
</comment>
<dbReference type="STRING" id="1447872.A0A1J9QEQ2"/>
<keyword evidence="9" id="KW-0732">Signal</keyword>
<organism evidence="11 12">
    <name type="scientific">Emergomyces pasteurianus Ep9510</name>
    <dbReference type="NCBI Taxonomy" id="1447872"/>
    <lineage>
        <taxon>Eukaryota</taxon>
        <taxon>Fungi</taxon>
        <taxon>Dikarya</taxon>
        <taxon>Ascomycota</taxon>
        <taxon>Pezizomycotina</taxon>
        <taxon>Eurotiomycetes</taxon>
        <taxon>Eurotiomycetidae</taxon>
        <taxon>Onygenales</taxon>
        <taxon>Ajellomycetaceae</taxon>
        <taxon>Emergomyces</taxon>
    </lineage>
</organism>
<keyword evidence="3" id="KW-0132">Cell division</keyword>
<dbReference type="GO" id="GO:0051301">
    <property type="term" value="P:cell division"/>
    <property type="evidence" value="ECO:0007669"/>
    <property type="project" value="UniProtKB-KW"/>
</dbReference>
<dbReference type="UniPathway" id="UPA00143"/>